<dbReference type="Proteomes" id="UP000538955">
    <property type="component" value="Unassembled WGS sequence"/>
</dbReference>
<feature type="compositionally biased region" description="Basic and acidic residues" evidence="1">
    <location>
        <begin position="20"/>
        <end position="34"/>
    </location>
</feature>
<keyword evidence="2" id="KW-0812">Transmembrane</keyword>
<evidence type="ECO:0000256" key="2">
    <source>
        <dbReference type="SAM" id="Phobius"/>
    </source>
</evidence>
<dbReference type="AlphaFoldDB" id="A0A7X9WBX4"/>
<gene>
    <name evidence="5" type="ORF">EQ811_08085</name>
    <name evidence="4" type="ORF">HHM13_07835</name>
    <name evidence="3" type="ORF">HHM24_09090</name>
</gene>
<feature type="transmembrane region" description="Helical" evidence="2">
    <location>
        <begin position="68"/>
        <end position="86"/>
    </location>
</feature>
<keyword evidence="7" id="KW-1185">Reference proteome</keyword>
<dbReference type="Proteomes" id="UP000550736">
    <property type="component" value="Unassembled WGS sequence"/>
</dbReference>
<dbReference type="Proteomes" id="UP000291949">
    <property type="component" value="Unassembled WGS sequence"/>
</dbReference>
<protein>
    <submittedName>
        <fullName evidence="5">Uncharacterized protein</fullName>
    </submittedName>
</protein>
<comment type="caution">
    <text evidence="5">The sequence shown here is derived from an EMBL/GenBank/DDBJ whole genome shotgun (WGS) entry which is preliminary data.</text>
</comment>
<evidence type="ECO:0000313" key="8">
    <source>
        <dbReference type="Proteomes" id="UP000550736"/>
    </source>
</evidence>
<evidence type="ECO:0000313" key="3">
    <source>
        <dbReference type="EMBL" id="NMK54876.1"/>
    </source>
</evidence>
<evidence type="ECO:0000256" key="1">
    <source>
        <dbReference type="SAM" id="MobiDB-lite"/>
    </source>
</evidence>
<evidence type="ECO:0000313" key="5">
    <source>
        <dbReference type="EMBL" id="TBW76815.1"/>
    </source>
</evidence>
<keyword evidence="2" id="KW-1133">Transmembrane helix</keyword>
<evidence type="ECO:0000313" key="7">
    <source>
        <dbReference type="Proteomes" id="UP000538955"/>
    </source>
</evidence>
<feature type="region of interest" description="Disordered" evidence="1">
    <location>
        <begin position="1"/>
        <end position="34"/>
    </location>
</feature>
<feature type="compositionally biased region" description="Polar residues" evidence="1">
    <location>
        <begin position="9"/>
        <end position="19"/>
    </location>
</feature>
<dbReference type="EMBL" id="JABBLX010000023">
    <property type="protein sequence ID" value="NMK98001.1"/>
    <property type="molecule type" value="Genomic_DNA"/>
</dbReference>
<dbReference type="EMBL" id="JABBMI010000069">
    <property type="protein sequence ID" value="NMK54876.1"/>
    <property type="molecule type" value="Genomic_DNA"/>
</dbReference>
<name>A0A7X9WBX4_STACP</name>
<accession>A0A7X9WBX4</accession>
<evidence type="ECO:0000313" key="4">
    <source>
        <dbReference type="EMBL" id="NMK98001.1"/>
    </source>
</evidence>
<reference evidence="7 8" key="2">
    <citation type="submission" date="2020-04" db="EMBL/GenBank/DDBJ databases">
        <title>The Epidemiology and Molecular Characteristics of Linezolid-Resistant Staphylococcus capitis in Huashan Hospital, Shanghai.</title>
        <authorList>
            <person name="Ding L."/>
            <person name="Li P."/>
            <person name="Yang Y."/>
            <person name="Lin D."/>
            <person name="Xu X."/>
        </authorList>
    </citation>
    <scope>NUCLEOTIDE SEQUENCE [LARGE SCALE GENOMIC DNA]</scope>
    <source>
        <strain evidence="4 8">12-86</strain>
        <strain evidence="3 7">17-84</strain>
    </source>
</reference>
<keyword evidence="2" id="KW-0472">Membrane</keyword>
<evidence type="ECO:0000313" key="6">
    <source>
        <dbReference type="Proteomes" id="UP000291949"/>
    </source>
</evidence>
<dbReference type="RefSeq" id="WP_002432954.1">
    <property type="nucleotide sequence ID" value="NZ_AP014956.1"/>
</dbReference>
<organism evidence="5 6">
    <name type="scientific">Staphylococcus capitis</name>
    <dbReference type="NCBI Taxonomy" id="29388"/>
    <lineage>
        <taxon>Bacteria</taxon>
        <taxon>Bacillati</taxon>
        <taxon>Bacillota</taxon>
        <taxon>Bacilli</taxon>
        <taxon>Bacillales</taxon>
        <taxon>Staphylococcaceae</taxon>
        <taxon>Staphylococcus</taxon>
    </lineage>
</organism>
<dbReference type="GeneID" id="93668521"/>
<sequence length="90" mass="10482">MSDEKKETTSQTNQQTISEKPNHQSNDDRIGLNGYRKTDLDLDIERELREMMESGESETKTESRKFKIFSLISMIAIAGLAIFRFIHRMI</sequence>
<reference evidence="5 6" key="1">
    <citation type="journal article" date="2019" name="Sci. Transl. Med.">
        <title>Quorum sensing between bacterial species on the skin protects against epidermal injury in atopic dermatitis.</title>
        <authorList>
            <person name="Williams M.R."/>
        </authorList>
    </citation>
    <scope>NUCLEOTIDE SEQUENCE [LARGE SCALE GENOMIC DNA]</scope>
    <source>
        <strain evidence="5 6">H8</strain>
    </source>
</reference>
<dbReference type="EMBL" id="SCHC01000002">
    <property type="protein sequence ID" value="TBW76815.1"/>
    <property type="molecule type" value="Genomic_DNA"/>
</dbReference>
<proteinExistence type="predicted"/>